<reference evidence="3" key="1">
    <citation type="journal article" date="2014" name="Int. J. Syst. Evol. Microbiol.">
        <title>Complete genome sequence of Corynebacterium casei LMG S-19264T (=DSM 44701T), isolated from a smear-ripened cheese.</title>
        <authorList>
            <consortium name="US DOE Joint Genome Institute (JGI-PGF)"/>
            <person name="Walter F."/>
            <person name="Albersmeier A."/>
            <person name="Kalinowski J."/>
            <person name="Ruckert C."/>
        </authorList>
    </citation>
    <scope>NUCLEOTIDE SEQUENCE</scope>
    <source>
        <strain evidence="3">KCTC 23077</strain>
    </source>
</reference>
<dbReference type="EMBL" id="BMYD01000002">
    <property type="protein sequence ID" value="GHA80348.1"/>
    <property type="molecule type" value="Genomic_DNA"/>
</dbReference>
<gene>
    <name evidence="3" type="ORF">GCM10007067_17610</name>
</gene>
<dbReference type="PANTHER" id="PTHR43640:SF1">
    <property type="entry name" value="THIOREDOXIN-DEPENDENT PEROXIREDOXIN"/>
    <property type="match status" value="1"/>
</dbReference>
<dbReference type="PROSITE" id="PS51352">
    <property type="entry name" value="THIOREDOXIN_2"/>
    <property type="match status" value="1"/>
</dbReference>
<dbReference type="InterPro" id="IPR036249">
    <property type="entry name" value="Thioredoxin-like_sf"/>
</dbReference>
<feature type="chain" id="PRO_5037909022" evidence="1">
    <location>
        <begin position="22"/>
        <end position="215"/>
    </location>
</feature>
<evidence type="ECO:0000259" key="2">
    <source>
        <dbReference type="PROSITE" id="PS51352"/>
    </source>
</evidence>
<dbReference type="InterPro" id="IPR000866">
    <property type="entry name" value="AhpC/TSA"/>
</dbReference>
<organism evidence="3 4">
    <name type="scientific">Cognatilysobacter bugurensis</name>
    <dbReference type="NCBI Taxonomy" id="543356"/>
    <lineage>
        <taxon>Bacteria</taxon>
        <taxon>Pseudomonadati</taxon>
        <taxon>Pseudomonadota</taxon>
        <taxon>Gammaproteobacteria</taxon>
        <taxon>Lysobacterales</taxon>
        <taxon>Lysobacteraceae</taxon>
        <taxon>Cognatilysobacter</taxon>
    </lineage>
</organism>
<keyword evidence="1" id="KW-0732">Signal</keyword>
<dbReference type="Proteomes" id="UP000646426">
    <property type="component" value="Unassembled WGS sequence"/>
</dbReference>
<feature type="signal peptide" evidence="1">
    <location>
        <begin position="1"/>
        <end position="21"/>
    </location>
</feature>
<feature type="domain" description="Thioredoxin" evidence="2">
    <location>
        <begin position="38"/>
        <end position="193"/>
    </location>
</feature>
<dbReference type="SUPFAM" id="SSF52833">
    <property type="entry name" value="Thioredoxin-like"/>
    <property type="match status" value="1"/>
</dbReference>
<dbReference type="InterPro" id="IPR047262">
    <property type="entry name" value="PRX-like1"/>
</dbReference>
<sequence>MKASLLATAVMFAAVSMTACAAPDATAAANATAAASAATVGQPAPAFQLVDSTGKKHALADYAGRTVVLEWTNHECPFVKKHYGSGNMQAQQRKATADGVVWLSINSSAPGKQGNVDGAAAEKVRKDARAVQTAYLLDPTGATGRAYGAKTTPHMYVIDPKGVLRYAGGIDSIQSANADDIAKATQYVPQALAELSAGKPVSVSVTRPYGCSVKY</sequence>
<dbReference type="InterPro" id="IPR013766">
    <property type="entry name" value="Thioredoxin_domain"/>
</dbReference>
<dbReference type="AlphaFoldDB" id="A0A918SZB1"/>
<proteinExistence type="predicted"/>
<accession>A0A918SZB1</accession>
<reference evidence="3" key="2">
    <citation type="submission" date="2020-09" db="EMBL/GenBank/DDBJ databases">
        <authorList>
            <person name="Sun Q."/>
            <person name="Kim S."/>
        </authorList>
    </citation>
    <scope>NUCLEOTIDE SEQUENCE</scope>
    <source>
        <strain evidence="3">KCTC 23077</strain>
    </source>
</reference>
<evidence type="ECO:0000313" key="4">
    <source>
        <dbReference type="Proteomes" id="UP000646426"/>
    </source>
</evidence>
<dbReference type="CDD" id="cd02969">
    <property type="entry name" value="PRX_like1"/>
    <property type="match status" value="1"/>
</dbReference>
<keyword evidence="4" id="KW-1185">Reference proteome</keyword>
<evidence type="ECO:0000256" key="1">
    <source>
        <dbReference type="SAM" id="SignalP"/>
    </source>
</evidence>
<dbReference type="GO" id="GO:0016209">
    <property type="term" value="F:antioxidant activity"/>
    <property type="evidence" value="ECO:0007669"/>
    <property type="project" value="InterPro"/>
</dbReference>
<dbReference type="RefSeq" id="WP_189455501.1">
    <property type="nucleotide sequence ID" value="NZ_BMYD01000002.1"/>
</dbReference>
<dbReference type="PANTHER" id="PTHR43640">
    <property type="entry name" value="OS07G0260300 PROTEIN"/>
    <property type="match status" value="1"/>
</dbReference>
<protein>
    <submittedName>
        <fullName evidence="3">Thioredoxin family protein</fullName>
    </submittedName>
</protein>
<dbReference type="Pfam" id="PF00578">
    <property type="entry name" value="AhpC-TSA"/>
    <property type="match status" value="1"/>
</dbReference>
<name>A0A918SZB1_9GAMM</name>
<evidence type="ECO:0000313" key="3">
    <source>
        <dbReference type="EMBL" id="GHA80348.1"/>
    </source>
</evidence>
<dbReference type="Gene3D" id="3.40.30.10">
    <property type="entry name" value="Glutaredoxin"/>
    <property type="match status" value="1"/>
</dbReference>
<comment type="caution">
    <text evidence="3">The sequence shown here is derived from an EMBL/GenBank/DDBJ whole genome shotgun (WGS) entry which is preliminary data.</text>
</comment>
<dbReference type="PROSITE" id="PS51257">
    <property type="entry name" value="PROKAR_LIPOPROTEIN"/>
    <property type="match status" value="1"/>
</dbReference>
<dbReference type="GO" id="GO:0016491">
    <property type="term" value="F:oxidoreductase activity"/>
    <property type="evidence" value="ECO:0007669"/>
    <property type="project" value="InterPro"/>
</dbReference>